<evidence type="ECO:0000313" key="2">
    <source>
        <dbReference type="EMBL" id="GAC47909.1"/>
    </source>
</evidence>
<evidence type="ECO:0000259" key="1">
    <source>
        <dbReference type="Pfam" id="PF19328"/>
    </source>
</evidence>
<dbReference type="Gene3D" id="3.40.50.720">
    <property type="entry name" value="NAD(P)-binding Rossmann-like Domain"/>
    <property type="match status" value="1"/>
</dbReference>
<dbReference type="Pfam" id="PF19328">
    <property type="entry name" value="DAP_DH_C"/>
    <property type="match status" value="1"/>
</dbReference>
<comment type="caution">
    <text evidence="2">The sequence shown here is derived from an EMBL/GenBank/DDBJ whole genome shotgun (WGS) entry which is preliminary data.</text>
</comment>
<dbReference type="InterPro" id="IPR036291">
    <property type="entry name" value="NAD(P)-bd_dom_sf"/>
</dbReference>
<keyword evidence="3" id="KW-1185">Reference proteome</keyword>
<dbReference type="InterPro" id="IPR045760">
    <property type="entry name" value="DAP_DH_C"/>
</dbReference>
<proteinExistence type="predicted"/>
<sequence>MRVIQWATGNVGQASLRALIGNPAFDLVGVYVYSDDKEGRDVGELAGLEPAALRATHDREAILALDADAVVYNALGDTGDAEQCVDDICALLASGKNVVSTAVSTHIHPASMSPGVADRISSACAAGKTTFHSSGVNPGFAFDILPVVVSTIGDRIDSIDITELVDMSAYDSASVVRDMIGMGLSPDDLAPMDFLTDVTWSPYYACIALLQQAFSVTFEDFAITCEKATTPVPVTLPWGTIDAGTVAARRIDIEGIVDGTRRLGYHMVWRVSNDVAPEWPSGAAHYELSLLGDPRIDVRLDITSPSGRGTSIATAMHAVNAIEPVCAARPGIVTRLDLGLHAGGYLRGSHSATRVTERAQAGIS</sequence>
<dbReference type="Proteomes" id="UP000010988">
    <property type="component" value="Unassembled WGS sequence"/>
</dbReference>
<dbReference type="EMBL" id="BANR01000004">
    <property type="protein sequence ID" value="GAC47909.1"/>
    <property type="molecule type" value="Genomic_DNA"/>
</dbReference>
<accession>L7KH12</accession>
<name>L7KH12_9ACTN</name>
<gene>
    <name evidence="2" type="ORF">GOACH_04_03060</name>
</gene>
<protein>
    <recommendedName>
        <fullName evidence="1">2,4-diaminopentanoate dehydrogenase C-terminal domain-containing protein</fullName>
    </recommendedName>
</protein>
<dbReference type="eggNOG" id="COG3804">
    <property type="taxonomic scope" value="Bacteria"/>
</dbReference>
<reference evidence="2 3" key="1">
    <citation type="submission" date="2012-12" db="EMBL/GenBank/DDBJ databases">
        <title>Whole genome shotgun sequence of Gordonia aichiensis NBRC 108223.</title>
        <authorList>
            <person name="Isaki-Nakamura S."/>
            <person name="Hosoyama A."/>
            <person name="Tsuchikane K."/>
            <person name="Ando Y."/>
            <person name="Baba S."/>
            <person name="Ohji S."/>
            <person name="Hamada M."/>
            <person name="Tamura T."/>
            <person name="Yamazoe A."/>
            <person name="Yamazaki S."/>
            <person name="Fujita N."/>
        </authorList>
    </citation>
    <scope>NUCLEOTIDE SEQUENCE [LARGE SCALE GENOMIC DNA]</scope>
    <source>
        <strain evidence="2 3">NBRC 108223</strain>
    </source>
</reference>
<dbReference type="CDD" id="cd24146">
    <property type="entry name" value="nat-AmDH_N_like"/>
    <property type="match status" value="1"/>
</dbReference>
<organism evidence="2 3">
    <name type="scientific">Gordonia aichiensis NBRC 108223</name>
    <dbReference type="NCBI Taxonomy" id="1220583"/>
    <lineage>
        <taxon>Bacteria</taxon>
        <taxon>Bacillati</taxon>
        <taxon>Actinomycetota</taxon>
        <taxon>Actinomycetes</taxon>
        <taxon>Mycobacteriales</taxon>
        <taxon>Gordoniaceae</taxon>
        <taxon>Gordonia</taxon>
    </lineage>
</organism>
<dbReference type="STRING" id="1220583.GOACH_04_03060"/>
<evidence type="ECO:0000313" key="3">
    <source>
        <dbReference type="Proteomes" id="UP000010988"/>
    </source>
</evidence>
<feature type="domain" description="2,4-diaminopentanoate dehydrogenase C-terminal" evidence="1">
    <location>
        <begin position="140"/>
        <end position="340"/>
    </location>
</feature>
<dbReference type="SUPFAM" id="SSF51735">
    <property type="entry name" value="NAD(P)-binding Rossmann-fold domains"/>
    <property type="match status" value="1"/>
</dbReference>
<dbReference type="AlphaFoldDB" id="L7KH12"/>